<feature type="transmembrane region" description="Helical" evidence="1">
    <location>
        <begin position="243"/>
        <end position="268"/>
    </location>
</feature>
<feature type="transmembrane region" description="Helical" evidence="1">
    <location>
        <begin position="129"/>
        <end position="149"/>
    </location>
</feature>
<dbReference type="PANTHER" id="PTHR33133:SF1">
    <property type="entry name" value="EXPRESSED PROTEIN-RELATED"/>
    <property type="match status" value="1"/>
</dbReference>
<proteinExistence type="predicted"/>
<sequence>MELFRSYSFFTIPTESIELLPKNWKLKVFMALFSAVLSSSFFMLFKYSLQSMVANMFITGQIRHRGDDSVRLLTLQISFVLCIATISFLSVVSTILHSAASYSSKTLTLKHLFPSIWRTWTRPLITSLYVSRLAIGYVVVAVILASPLLMYSSRVTFWLAILLRITPSIFYLYLFVAWALAVVVSVVEEGCYGMEALGKPAALVKGKRVQGFLLRVSVDVVVYTIYEAYRMILGHKGLMNPTMYALFVVSVASFAMIFLVLAYTVLYFHCKREEIELHGSFFLPVR</sequence>
<evidence type="ECO:0000256" key="1">
    <source>
        <dbReference type="SAM" id="Phobius"/>
    </source>
</evidence>
<accession>A0AAE1YLD7</accession>
<dbReference type="PANTHER" id="PTHR33133">
    <property type="entry name" value="OS08G0107100 PROTEIN-RELATED"/>
    <property type="match status" value="1"/>
</dbReference>
<feature type="transmembrane region" description="Helical" evidence="1">
    <location>
        <begin position="70"/>
        <end position="96"/>
    </location>
</feature>
<keyword evidence="1" id="KW-1133">Transmembrane helix</keyword>
<keyword evidence="3" id="KW-1185">Reference proteome</keyword>
<dbReference type="AlphaFoldDB" id="A0AAE1YLD7"/>
<evidence type="ECO:0000313" key="3">
    <source>
        <dbReference type="Proteomes" id="UP001293254"/>
    </source>
</evidence>
<keyword evidence="1" id="KW-0812">Transmembrane</keyword>
<reference evidence="2" key="1">
    <citation type="submission" date="2020-06" db="EMBL/GenBank/DDBJ databases">
        <authorList>
            <person name="Li T."/>
            <person name="Hu X."/>
            <person name="Zhang T."/>
            <person name="Song X."/>
            <person name="Zhang H."/>
            <person name="Dai N."/>
            <person name="Sheng W."/>
            <person name="Hou X."/>
            <person name="Wei L."/>
        </authorList>
    </citation>
    <scope>NUCLEOTIDE SEQUENCE</scope>
    <source>
        <strain evidence="2">3651</strain>
        <tissue evidence="2">Leaf</tissue>
    </source>
</reference>
<organism evidence="2 3">
    <name type="scientific">Sesamum alatum</name>
    <dbReference type="NCBI Taxonomy" id="300844"/>
    <lineage>
        <taxon>Eukaryota</taxon>
        <taxon>Viridiplantae</taxon>
        <taxon>Streptophyta</taxon>
        <taxon>Embryophyta</taxon>
        <taxon>Tracheophyta</taxon>
        <taxon>Spermatophyta</taxon>
        <taxon>Magnoliopsida</taxon>
        <taxon>eudicotyledons</taxon>
        <taxon>Gunneridae</taxon>
        <taxon>Pentapetalae</taxon>
        <taxon>asterids</taxon>
        <taxon>lamiids</taxon>
        <taxon>Lamiales</taxon>
        <taxon>Pedaliaceae</taxon>
        <taxon>Sesamum</taxon>
    </lineage>
</organism>
<gene>
    <name evidence="2" type="ORF">Salat_0954700</name>
</gene>
<evidence type="ECO:0000313" key="2">
    <source>
        <dbReference type="EMBL" id="KAK4431926.1"/>
    </source>
</evidence>
<keyword evidence="1" id="KW-0472">Membrane</keyword>
<dbReference type="EMBL" id="JACGWO010000003">
    <property type="protein sequence ID" value="KAK4431926.1"/>
    <property type="molecule type" value="Genomic_DNA"/>
</dbReference>
<name>A0AAE1YLD7_9LAMI</name>
<protein>
    <submittedName>
        <fullName evidence="2">Uncharacterized protein</fullName>
    </submittedName>
</protein>
<comment type="caution">
    <text evidence="2">The sequence shown here is derived from an EMBL/GenBank/DDBJ whole genome shotgun (WGS) entry which is preliminary data.</text>
</comment>
<dbReference type="Proteomes" id="UP001293254">
    <property type="component" value="Unassembled WGS sequence"/>
</dbReference>
<reference evidence="2" key="2">
    <citation type="journal article" date="2024" name="Plant">
        <title>Genomic evolution and insights into agronomic trait innovations of Sesamum species.</title>
        <authorList>
            <person name="Miao H."/>
            <person name="Wang L."/>
            <person name="Qu L."/>
            <person name="Liu H."/>
            <person name="Sun Y."/>
            <person name="Le M."/>
            <person name="Wang Q."/>
            <person name="Wei S."/>
            <person name="Zheng Y."/>
            <person name="Lin W."/>
            <person name="Duan Y."/>
            <person name="Cao H."/>
            <person name="Xiong S."/>
            <person name="Wang X."/>
            <person name="Wei L."/>
            <person name="Li C."/>
            <person name="Ma Q."/>
            <person name="Ju M."/>
            <person name="Zhao R."/>
            <person name="Li G."/>
            <person name="Mu C."/>
            <person name="Tian Q."/>
            <person name="Mei H."/>
            <person name="Zhang T."/>
            <person name="Gao T."/>
            <person name="Zhang H."/>
        </authorList>
    </citation>
    <scope>NUCLEOTIDE SEQUENCE</scope>
    <source>
        <strain evidence="2">3651</strain>
    </source>
</reference>
<feature type="transmembrane region" description="Helical" evidence="1">
    <location>
        <begin position="170"/>
        <end position="187"/>
    </location>
</feature>
<feature type="transmembrane region" description="Helical" evidence="1">
    <location>
        <begin position="28"/>
        <end position="49"/>
    </location>
</feature>